<evidence type="ECO:0000256" key="1">
    <source>
        <dbReference type="SAM" id="Phobius"/>
    </source>
</evidence>
<feature type="transmembrane region" description="Helical" evidence="1">
    <location>
        <begin position="151"/>
        <end position="174"/>
    </location>
</feature>
<dbReference type="EMBL" id="FUWM01000007">
    <property type="protein sequence ID" value="SJZ49029.1"/>
    <property type="molecule type" value="Genomic_DNA"/>
</dbReference>
<sequence>MLETLIFTLKDGIELVLLSWILFGFIYKIRQKRLNLFGYGALILALPFSILLAYSLVNLTIEKEIETFFAFSGFILTLLMTIWIWWQSFSYNKSLVQQEKKIIRKSSLLSKVLVSLFILYLGIKFETKLILFPKQIKINSMLSTTFNTELLLKYCGGIIGIGLALSFGFILIKAHKKMNFKQSRNLVAVLYLVSLIRLAILGLYGLMLKGVISVTPEFISLLAPFYNNINKFFYIFLAVITVGLTIIAFKKEDRTLDKNLNPAQQRNVKAQIRNKDRWIRASVVAVIFFIALLGLNYFYANGTVQLVPAIALEPEADEFVIAKKDLADGKLHRYSYETKQGTIIKFFLIKKAKDAYGVVHDACEICGSAGYYQKDDQVICANCDVVMNKLTIGFPGGCNPIPMKYKSDKQRIKIKVNELLKREGLFS</sequence>
<protein>
    <submittedName>
        <fullName evidence="3">Uncharacterized membrane protein</fullName>
    </submittedName>
</protein>
<feature type="transmembrane region" description="Helical" evidence="1">
    <location>
        <begin position="232"/>
        <end position="249"/>
    </location>
</feature>
<feature type="transmembrane region" description="Helical" evidence="1">
    <location>
        <begin position="12"/>
        <end position="29"/>
    </location>
</feature>
<evidence type="ECO:0000259" key="2">
    <source>
        <dbReference type="Pfam" id="PF10080"/>
    </source>
</evidence>
<proteinExistence type="predicted"/>
<accession>A0A1T4L2T2</accession>
<name>A0A1T4L2T2_9FIRM</name>
<keyword evidence="4" id="KW-1185">Reference proteome</keyword>
<dbReference type="AlphaFoldDB" id="A0A1T4L2T2"/>
<dbReference type="InterPro" id="IPR018758">
    <property type="entry name" value="FtrD-like"/>
</dbReference>
<evidence type="ECO:0000313" key="3">
    <source>
        <dbReference type="EMBL" id="SJZ49029.1"/>
    </source>
</evidence>
<dbReference type="Proteomes" id="UP000190625">
    <property type="component" value="Unassembled WGS sequence"/>
</dbReference>
<reference evidence="4" key="1">
    <citation type="submission" date="2017-02" db="EMBL/GenBank/DDBJ databases">
        <authorList>
            <person name="Varghese N."/>
            <person name="Submissions S."/>
        </authorList>
    </citation>
    <scope>NUCLEOTIDE SEQUENCE [LARGE SCALE GENOMIC DNA]</scope>
    <source>
        <strain evidence="4">ATCC BAA-73</strain>
    </source>
</reference>
<organism evidence="3 4">
    <name type="scientific">Selenihalanaerobacter shriftii</name>
    <dbReference type="NCBI Taxonomy" id="142842"/>
    <lineage>
        <taxon>Bacteria</taxon>
        <taxon>Bacillati</taxon>
        <taxon>Bacillota</taxon>
        <taxon>Clostridia</taxon>
        <taxon>Halanaerobiales</taxon>
        <taxon>Halobacteroidaceae</taxon>
        <taxon>Selenihalanaerobacter</taxon>
    </lineage>
</organism>
<dbReference type="RefSeq" id="WP_078809508.1">
    <property type="nucleotide sequence ID" value="NZ_FUWM01000007.1"/>
</dbReference>
<feature type="transmembrane region" description="Helical" evidence="1">
    <location>
        <begin position="107"/>
        <end position="123"/>
    </location>
</feature>
<keyword evidence="1" id="KW-0472">Membrane</keyword>
<gene>
    <name evidence="3" type="ORF">SAMN02745118_01013</name>
</gene>
<feature type="domain" description="Membrane iron-sulfur containing protein FtrD-like" evidence="2">
    <location>
        <begin position="327"/>
        <end position="426"/>
    </location>
</feature>
<evidence type="ECO:0000313" key="4">
    <source>
        <dbReference type="Proteomes" id="UP000190625"/>
    </source>
</evidence>
<dbReference type="OrthoDB" id="9792533at2"/>
<dbReference type="Pfam" id="PF10080">
    <property type="entry name" value="FtrD-like"/>
    <property type="match status" value="1"/>
</dbReference>
<keyword evidence="1" id="KW-0812">Transmembrane</keyword>
<feature type="transmembrane region" description="Helical" evidence="1">
    <location>
        <begin position="68"/>
        <end position="86"/>
    </location>
</feature>
<keyword evidence="1" id="KW-1133">Transmembrane helix</keyword>
<feature type="transmembrane region" description="Helical" evidence="1">
    <location>
        <begin position="36"/>
        <end position="56"/>
    </location>
</feature>
<dbReference type="STRING" id="142842.SAMN02745118_01013"/>
<feature type="transmembrane region" description="Helical" evidence="1">
    <location>
        <begin position="186"/>
        <end position="212"/>
    </location>
</feature>
<feature type="transmembrane region" description="Helical" evidence="1">
    <location>
        <begin position="278"/>
        <end position="299"/>
    </location>
</feature>